<evidence type="ECO:0000313" key="2">
    <source>
        <dbReference type="Proteomes" id="UP000031443"/>
    </source>
</evidence>
<proteinExistence type="predicted"/>
<gene>
    <name evidence="1" type="ORF">UY3_12719</name>
</gene>
<keyword evidence="2" id="KW-1185">Reference proteome</keyword>
<name>M7B3U3_CHEMY</name>
<dbReference type="Proteomes" id="UP000031443">
    <property type="component" value="Unassembled WGS sequence"/>
</dbReference>
<dbReference type="EMBL" id="KB551459">
    <property type="protein sequence ID" value="EMP30165.1"/>
    <property type="molecule type" value="Genomic_DNA"/>
</dbReference>
<sequence length="99" mass="10686">MGNPPKLNGTALQVNTEAMSSTMTNPVDPAAVEPVLKELGTTSVGKTKWETVTVPSEPFSSCVSETGVAGHAKHLYPQNWRLPQMVVPMELSEWGVSEY</sequence>
<evidence type="ECO:0000313" key="1">
    <source>
        <dbReference type="EMBL" id="EMP30165.1"/>
    </source>
</evidence>
<reference evidence="2" key="1">
    <citation type="journal article" date="2013" name="Nat. Genet.">
        <title>The draft genomes of soft-shell turtle and green sea turtle yield insights into the development and evolution of the turtle-specific body plan.</title>
        <authorList>
            <person name="Wang Z."/>
            <person name="Pascual-Anaya J."/>
            <person name="Zadissa A."/>
            <person name="Li W."/>
            <person name="Niimura Y."/>
            <person name="Huang Z."/>
            <person name="Li C."/>
            <person name="White S."/>
            <person name="Xiong Z."/>
            <person name="Fang D."/>
            <person name="Wang B."/>
            <person name="Ming Y."/>
            <person name="Chen Y."/>
            <person name="Zheng Y."/>
            <person name="Kuraku S."/>
            <person name="Pignatelli M."/>
            <person name="Herrero J."/>
            <person name="Beal K."/>
            <person name="Nozawa M."/>
            <person name="Li Q."/>
            <person name="Wang J."/>
            <person name="Zhang H."/>
            <person name="Yu L."/>
            <person name="Shigenobu S."/>
            <person name="Wang J."/>
            <person name="Liu J."/>
            <person name="Flicek P."/>
            <person name="Searle S."/>
            <person name="Wang J."/>
            <person name="Kuratani S."/>
            <person name="Yin Y."/>
            <person name="Aken B."/>
            <person name="Zhang G."/>
            <person name="Irie N."/>
        </authorList>
    </citation>
    <scope>NUCLEOTIDE SEQUENCE [LARGE SCALE GENOMIC DNA]</scope>
</reference>
<accession>M7B3U3</accession>
<organism evidence="1 2">
    <name type="scientific">Chelonia mydas</name>
    <name type="common">Green sea-turtle</name>
    <name type="synonym">Chelonia agassizi</name>
    <dbReference type="NCBI Taxonomy" id="8469"/>
    <lineage>
        <taxon>Eukaryota</taxon>
        <taxon>Metazoa</taxon>
        <taxon>Chordata</taxon>
        <taxon>Craniata</taxon>
        <taxon>Vertebrata</taxon>
        <taxon>Euteleostomi</taxon>
        <taxon>Archelosauria</taxon>
        <taxon>Testudinata</taxon>
        <taxon>Testudines</taxon>
        <taxon>Cryptodira</taxon>
        <taxon>Durocryptodira</taxon>
        <taxon>Americhelydia</taxon>
        <taxon>Chelonioidea</taxon>
        <taxon>Cheloniidae</taxon>
        <taxon>Chelonia</taxon>
    </lineage>
</organism>
<dbReference type="AlphaFoldDB" id="M7B3U3"/>
<protein>
    <submittedName>
        <fullName evidence="1">Uncharacterized protein</fullName>
    </submittedName>
</protein>